<organism evidence="4 5">
    <name type="scientific">Varroa destructor</name>
    <name type="common">Honeybee mite</name>
    <dbReference type="NCBI Taxonomy" id="109461"/>
    <lineage>
        <taxon>Eukaryota</taxon>
        <taxon>Metazoa</taxon>
        <taxon>Ecdysozoa</taxon>
        <taxon>Arthropoda</taxon>
        <taxon>Chelicerata</taxon>
        <taxon>Arachnida</taxon>
        <taxon>Acari</taxon>
        <taxon>Parasitiformes</taxon>
        <taxon>Mesostigmata</taxon>
        <taxon>Gamasina</taxon>
        <taxon>Dermanyssoidea</taxon>
        <taxon>Varroidae</taxon>
        <taxon>Varroa</taxon>
    </lineage>
</organism>
<evidence type="ECO:0000313" key="4">
    <source>
        <dbReference type="EnsemblMetazoa" id="XP_022654109"/>
    </source>
</evidence>
<dbReference type="PANTHER" id="PTHR15073">
    <property type="entry name" value="MICROTUBULE-ASSOCIATED PROTEIN"/>
    <property type="match status" value="1"/>
</dbReference>
<feature type="compositionally biased region" description="Polar residues" evidence="3">
    <location>
        <begin position="237"/>
        <end position="259"/>
    </location>
</feature>
<feature type="region of interest" description="Disordered" evidence="3">
    <location>
        <begin position="82"/>
        <end position="117"/>
    </location>
</feature>
<feature type="compositionally biased region" description="Low complexity" evidence="3">
    <location>
        <begin position="634"/>
        <end position="652"/>
    </location>
</feature>
<dbReference type="PANTHER" id="PTHR15073:SF1">
    <property type="entry name" value="RETICULOCYTE-BINDING PROTEIN HOMOLOG 2A"/>
    <property type="match status" value="1"/>
</dbReference>
<feature type="compositionally biased region" description="Basic and acidic residues" evidence="3">
    <location>
        <begin position="771"/>
        <end position="898"/>
    </location>
</feature>
<reference evidence="4" key="1">
    <citation type="submission" date="2021-01" db="UniProtKB">
        <authorList>
            <consortium name="EnsemblMetazoa"/>
        </authorList>
    </citation>
    <scope>IDENTIFICATION</scope>
</reference>
<protein>
    <submittedName>
        <fullName evidence="4">Uncharacterized protein</fullName>
    </submittedName>
</protein>
<keyword evidence="5" id="KW-1185">Reference proteome</keyword>
<proteinExistence type="inferred from homology"/>
<accession>A0A7M7JP22</accession>
<dbReference type="KEGG" id="vde:111247460"/>
<feature type="region of interest" description="Disordered" evidence="3">
    <location>
        <begin position="537"/>
        <end position="733"/>
    </location>
</feature>
<feature type="compositionally biased region" description="Polar residues" evidence="3">
    <location>
        <begin position="1062"/>
        <end position="1074"/>
    </location>
</feature>
<feature type="compositionally biased region" description="Low complexity" evidence="3">
    <location>
        <begin position="588"/>
        <end position="620"/>
    </location>
</feature>
<feature type="compositionally biased region" description="Low complexity" evidence="3">
    <location>
        <begin position="214"/>
        <end position="236"/>
    </location>
</feature>
<comment type="similarity">
    <text evidence="1">Belongs to the MAP7 family.</text>
</comment>
<evidence type="ECO:0000256" key="2">
    <source>
        <dbReference type="ARBA" id="ARBA00023054"/>
    </source>
</evidence>
<dbReference type="AlphaFoldDB" id="A0A7M7JP22"/>
<dbReference type="GO" id="GO:0015630">
    <property type="term" value="C:microtubule cytoskeleton"/>
    <property type="evidence" value="ECO:0007669"/>
    <property type="project" value="TreeGrafter"/>
</dbReference>
<feature type="region of interest" description="Disordered" evidence="3">
    <location>
        <begin position="474"/>
        <end position="524"/>
    </location>
</feature>
<dbReference type="InterPro" id="IPR051483">
    <property type="entry name" value="MAP7_domain-containing"/>
</dbReference>
<dbReference type="GeneID" id="111247460"/>
<name>A0A7M7JP22_VARDE</name>
<dbReference type="GO" id="GO:0000226">
    <property type="term" value="P:microtubule cytoskeleton organization"/>
    <property type="evidence" value="ECO:0007669"/>
    <property type="project" value="TreeGrafter"/>
</dbReference>
<feature type="compositionally biased region" description="Polar residues" evidence="3">
    <location>
        <begin position="914"/>
        <end position="936"/>
    </location>
</feature>
<sequence length="1101" mass="120598">MHGHWRLERCPVLSTVLEQIRSLRVAGFNGNFNESCCANIDVVSSMAYNRRRQPPPRDTYWFAGASPHSSYEGLWSHQFSPGGRETHGGGIVSGAPRGRSVLSGGPPAPLSLPRPASDCSDLAESVDSYSIGAPSTVSSVKSSKRSYWFAQSGSDVMDCLRHPSSAETGHPSSVNQLLTAAVATQAPQQGHQQQLLQQQHGVSANAGLMHQTLQPHHSTQVHSSSSSLQIGQQQHHTAQSPTSALNSWNSGGTQANTDLHQAERLRVEARERQEMLHRRRMEELAAHNENAQRIREEGDTDRRRHNQERQVLTEIHRQQVDERRRALHEADQEWREAVLRRSQERDLRAEQYRRNRLSASILLEGIQAQPASVMSSPARGASEWSPTVHTCHSDRLDELQVQMLQHSDLHNGHLESPEDSEDKVAPLPTNMSVRMTRSPRMASSCYGNLWGSGALVQEDGDLMSRSMIVTSSAARRKTDLTPVTPSPWARGLGAGSKALTPSRPQTAAGSAGTPKRAVSMSRLDILAQPRRRFTMEDLKSRSHSAWKLNDPSQSGQAGQANGLKGMKGARSMSHLSSTPHPPRLTRTSQMRASAQQYQSQMQSSNKGHQSTSSSRSEQVSPTHQLSAPHHLRSRSQMSSDLSQSSVASSVGSPHANMRPKAQGSANRKARPLSIAGSIPSSELDKKDKGQPLMKPHKPVPPASSPEPQAVARQRRSASPKKKEQVPLTREVLDDTLTSEEMAVPVCSAVPVDIPLLMTQSFTEGCMPIENRPAEVRKTKTREEAMAEIAEARRKAREELEKQAEEERRKKEEEAAARRAIQEKRRQLEEEARLKREKEEEEKRRQEEDERKAEEERVRQEEEAKRILEEKAKQEAFKRQKKEEQERLERKKRVEEIMARTRKARSAGGNKESGDSNGQQGEATGTVDSNESSTNVSPVRELNGSAPAGKAELQSNNGSSVVGNSDGVNEKGSVTSSQTRNGLLNGHGANNGAGQEKPVAQEQVMIAPAGGNNPNVIEKKEKEPVSIDNSANGPASTDSGTGSADFNSNSTQAVIQPEHPASGGNNNVQHVQANTPPVLPGQATTADAPLIVQGPLIQDLLS</sequence>
<evidence type="ECO:0000313" key="5">
    <source>
        <dbReference type="Proteomes" id="UP000594260"/>
    </source>
</evidence>
<feature type="compositionally biased region" description="Polar residues" evidence="3">
    <location>
        <begin position="1026"/>
        <end position="1053"/>
    </location>
</feature>
<dbReference type="Proteomes" id="UP000594260">
    <property type="component" value="Unplaced"/>
</dbReference>
<feature type="compositionally biased region" description="Low complexity" evidence="3">
    <location>
        <begin position="954"/>
        <end position="966"/>
    </location>
</feature>
<dbReference type="EnsemblMetazoa" id="XM_022798374">
    <property type="protein sequence ID" value="XP_022654109"/>
    <property type="gene ID" value="LOC111247460"/>
</dbReference>
<keyword evidence="2" id="KW-0175">Coiled coil</keyword>
<dbReference type="OrthoDB" id="6433611at2759"/>
<feature type="compositionally biased region" description="Polar residues" evidence="3">
    <location>
        <begin position="550"/>
        <end position="559"/>
    </location>
</feature>
<dbReference type="RefSeq" id="XP_022654109.1">
    <property type="nucleotide sequence ID" value="XM_022798374.1"/>
</dbReference>
<dbReference type="InParanoid" id="A0A7M7JP22"/>
<evidence type="ECO:0000256" key="3">
    <source>
        <dbReference type="SAM" id="MobiDB-lite"/>
    </source>
</evidence>
<feature type="region of interest" description="Disordered" evidence="3">
    <location>
        <begin position="214"/>
        <end position="261"/>
    </location>
</feature>
<feature type="compositionally biased region" description="Low complexity" evidence="3">
    <location>
        <begin position="980"/>
        <end position="993"/>
    </location>
</feature>
<feature type="region of interest" description="Disordered" evidence="3">
    <location>
        <begin position="771"/>
        <end position="1086"/>
    </location>
</feature>
<evidence type="ECO:0000256" key="1">
    <source>
        <dbReference type="ARBA" id="ARBA00007525"/>
    </source>
</evidence>